<proteinExistence type="predicted"/>
<dbReference type="Gene3D" id="3.60.10.10">
    <property type="entry name" value="Endonuclease/exonuclease/phosphatase"/>
    <property type="match status" value="1"/>
</dbReference>
<reference evidence="3" key="1">
    <citation type="submission" date="2025-08" db="UniProtKB">
        <authorList>
            <consortium name="RefSeq"/>
        </authorList>
    </citation>
    <scope>IDENTIFICATION</scope>
    <source>
        <tissue evidence="3">Leaves</tissue>
    </source>
</reference>
<dbReference type="Pfam" id="PF00078">
    <property type="entry name" value="RVT_1"/>
    <property type="match status" value="1"/>
</dbReference>
<sequence length="1169" mass="133547">MERFRLALEKGNLSDLGWKGNKFTWSNKHEDDTFTKERLDRAVANPRWAHLYKEYWVEVLVGRCSDHRPLLLVSSKKDRNIWRGKKVFRYEAGWAKDEECEGVIRREWDRGEERGEKSLNFMNLLDNCSKALGKWNNQNKFNRVRAIKEKTEVLKKLQEDEGRHNSAEIKRVQRERRRKNSISQVLDDRGRVFRGQVEVDEAFRSYFERLFSTSNPNTAAMEKCLQNIVPWVTSEMNERLSRPFSKLEIEVVIKSMAPLKSPGPDGFGACFYQNHWATVGDKVCSTVLDLLNGKTSFSSVNHTFIVLIPKSKDPKLVTEYTPISLCNVIYKVASKVIANRLKEVLSASISANQSAFIPGRIITDNVMVAYEVLHSMKVSKKGKKGSMAIKLDMSKAYDRIEWPYVIAVMKRLGFCDGWTSLILKCISSVSFSVLINGTPGEVLLPSRGLRQGDPLSPYLFILCAEGLSSLLNNSDLRGNTKGISVARHGLRVNHLLFADDCILFCRASVEEWRKMQDLLLIYEKASGQFLNKEKTAVFFSSNTSVEVKRKILVEGGAIVQGSYDKYLGLPTMVGRSKYNTFRSLKERVWQKISNWKNFFLSGAGKEVMIKAVLQAIPSYTMSVFMLPKRLCKEINVMLFRFWWKNQKNSSGIVWRSWERMSQSKEGGGLGFRNLTSFNSALLAKQAWRILQNPSSMVATIFKQKYFRSSSLLEAKLGRAPSQIWRSIWSSLDLLKEGLRWRVGDGQNINIWGQRWLPTPSSFRVQSPNPLLNTCVLVKDLMFEGRKVWNEGFIKSIFSKEEADMIISIPLSKRDVDDRMIWGPSKKGIFSVKSAYHLEESRSRVSIGESSEQNGLGKLWKSIWGLNIPGSTKSFLWKAGNNLLATRKNLRSKRIVEDSRCPICLQEEETVLHVLWQCPAANDVWSGSVISVQKWRVGEGDLLGLLEVLTEKLSIGDMEEVAVVLRGLWLRRNTFVFESKLLSHTYVISTARESLEEYQSSCGKITEIRQQANTGGLVHSWSPPDVYWFKANWDVALDVKQRKLVVSRKAFVDQPAIAEGWALRKAMELCEDLRFNKVIMEGDAQVVVNAVNSQIEDLSYFGSIIEDLKVQMKEWPNWSVKFANRNTNTAAHTLAKEALHIDLEKIWIEDIPVCISDCLLRDYCIVNTDI</sequence>
<protein>
    <submittedName>
        <fullName evidence="3">Uncharacterized protein LOC118349891</fullName>
    </submittedName>
</protein>
<dbReference type="SUPFAM" id="SSF56672">
    <property type="entry name" value="DNA/RNA polymerases"/>
    <property type="match status" value="1"/>
</dbReference>
<evidence type="ECO:0000313" key="2">
    <source>
        <dbReference type="Proteomes" id="UP000235220"/>
    </source>
</evidence>
<dbReference type="RefSeq" id="XP_035551723.1">
    <property type="nucleotide sequence ID" value="XM_035695830.1"/>
</dbReference>
<dbReference type="CDD" id="cd01650">
    <property type="entry name" value="RT_nLTR_like"/>
    <property type="match status" value="1"/>
</dbReference>
<dbReference type="PROSITE" id="PS50878">
    <property type="entry name" value="RT_POL"/>
    <property type="match status" value="1"/>
</dbReference>
<dbReference type="OrthoDB" id="1745081at2759"/>
<dbReference type="SUPFAM" id="SSF56219">
    <property type="entry name" value="DNase I-like"/>
    <property type="match status" value="1"/>
</dbReference>
<dbReference type="CDD" id="cd06222">
    <property type="entry name" value="RNase_H_like"/>
    <property type="match status" value="1"/>
</dbReference>
<dbReference type="KEGG" id="jre:118349891"/>
<dbReference type="PANTHER" id="PTHR33116:SF86">
    <property type="entry name" value="REVERSE TRANSCRIPTASE DOMAIN-CONTAINING PROTEIN"/>
    <property type="match status" value="1"/>
</dbReference>
<dbReference type="GO" id="GO:0003676">
    <property type="term" value="F:nucleic acid binding"/>
    <property type="evidence" value="ECO:0007669"/>
    <property type="project" value="InterPro"/>
</dbReference>
<dbReference type="Proteomes" id="UP000235220">
    <property type="component" value="Chromosome 11"/>
</dbReference>
<evidence type="ECO:0000259" key="1">
    <source>
        <dbReference type="PROSITE" id="PS50878"/>
    </source>
</evidence>
<evidence type="ECO:0000313" key="3">
    <source>
        <dbReference type="RefSeq" id="XP_035551723.1"/>
    </source>
</evidence>
<dbReference type="AlphaFoldDB" id="A0A6P9F758"/>
<dbReference type="PANTHER" id="PTHR33116">
    <property type="entry name" value="REVERSE TRANSCRIPTASE ZINC-BINDING DOMAIN-CONTAINING PROTEIN-RELATED-RELATED"/>
    <property type="match status" value="1"/>
</dbReference>
<name>A0A6P9F758_JUGRE</name>
<dbReference type="InterPro" id="IPR000477">
    <property type="entry name" value="RT_dom"/>
</dbReference>
<gene>
    <name evidence="3" type="primary">LOC118349891</name>
</gene>
<accession>A0A6P9F758</accession>
<dbReference type="InParanoid" id="A0A6P9F758"/>
<dbReference type="GO" id="GO:0004523">
    <property type="term" value="F:RNA-DNA hybrid ribonuclease activity"/>
    <property type="evidence" value="ECO:0007669"/>
    <property type="project" value="InterPro"/>
</dbReference>
<dbReference type="Pfam" id="PF13966">
    <property type="entry name" value="zf-RVT"/>
    <property type="match status" value="1"/>
</dbReference>
<dbReference type="InterPro" id="IPR044730">
    <property type="entry name" value="RNase_H-like_dom_plant"/>
</dbReference>
<dbReference type="InterPro" id="IPR026960">
    <property type="entry name" value="RVT-Znf"/>
</dbReference>
<dbReference type="InterPro" id="IPR002156">
    <property type="entry name" value="RNaseH_domain"/>
</dbReference>
<dbReference type="InterPro" id="IPR043502">
    <property type="entry name" value="DNA/RNA_pol_sf"/>
</dbReference>
<organism evidence="2 3">
    <name type="scientific">Juglans regia</name>
    <name type="common">English walnut</name>
    <dbReference type="NCBI Taxonomy" id="51240"/>
    <lineage>
        <taxon>Eukaryota</taxon>
        <taxon>Viridiplantae</taxon>
        <taxon>Streptophyta</taxon>
        <taxon>Embryophyta</taxon>
        <taxon>Tracheophyta</taxon>
        <taxon>Spermatophyta</taxon>
        <taxon>Magnoliopsida</taxon>
        <taxon>eudicotyledons</taxon>
        <taxon>Gunneridae</taxon>
        <taxon>Pentapetalae</taxon>
        <taxon>rosids</taxon>
        <taxon>fabids</taxon>
        <taxon>Fagales</taxon>
        <taxon>Juglandaceae</taxon>
        <taxon>Juglans</taxon>
    </lineage>
</organism>
<dbReference type="InterPro" id="IPR036397">
    <property type="entry name" value="RNaseH_sf"/>
</dbReference>
<dbReference type="InterPro" id="IPR036691">
    <property type="entry name" value="Endo/exonu/phosph_ase_sf"/>
</dbReference>
<keyword evidence="2" id="KW-1185">Reference proteome</keyword>
<dbReference type="GeneID" id="118349891"/>
<feature type="domain" description="Reverse transcriptase" evidence="1">
    <location>
        <begin position="289"/>
        <end position="571"/>
    </location>
</feature>
<dbReference type="Gene3D" id="3.30.420.10">
    <property type="entry name" value="Ribonuclease H-like superfamily/Ribonuclease H"/>
    <property type="match status" value="1"/>
</dbReference>
<dbReference type="Pfam" id="PF13456">
    <property type="entry name" value="RVT_3"/>
    <property type="match status" value="1"/>
</dbReference>